<evidence type="ECO:0000256" key="1">
    <source>
        <dbReference type="SAM" id="MobiDB-lite"/>
    </source>
</evidence>
<dbReference type="GO" id="GO:0005829">
    <property type="term" value="C:cytosol"/>
    <property type="evidence" value="ECO:0007669"/>
    <property type="project" value="TreeGrafter"/>
</dbReference>
<feature type="compositionally biased region" description="Basic residues" evidence="1">
    <location>
        <begin position="371"/>
        <end position="382"/>
    </location>
</feature>
<dbReference type="InterPro" id="IPR001394">
    <property type="entry name" value="Peptidase_C19_UCH"/>
</dbReference>
<dbReference type="Gene3D" id="3.90.70.10">
    <property type="entry name" value="Cysteine proteinases"/>
    <property type="match status" value="1"/>
</dbReference>
<keyword evidence="2" id="KW-0812">Transmembrane</keyword>
<dbReference type="InterPro" id="IPR028889">
    <property type="entry name" value="USP"/>
</dbReference>
<dbReference type="GO" id="GO:0004843">
    <property type="term" value="F:cysteine-type deubiquitinase activity"/>
    <property type="evidence" value="ECO:0007669"/>
    <property type="project" value="InterPro"/>
</dbReference>
<feature type="domain" description="USP" evidence="3">
    <location>
        <begin position="27"/>
        <end position="305"/>
    </location>
</feature>
<keyword evidence="2" id="KW-1133">Transmembrane helix</keyword>
<evidence type="ECO:0000256" key="2">
    <source>
        <dbReference type="SAM" id="Phobius"/>
    </source>
</evidence>
<reference evidence="4" key="1">
    <citation type="submission" date="2023-08" db="EMBL/GenBank/DDBJ databases">
        <authorList>
            <person name="Alioto T."/>
            <person name="Alioto T."/>
            <person name="Gomez Garrido J."/>
        </authorList>
    </citation>
    <scope>NUCLEOTIDE SEQUENCE</scope>
</reference>
<dbReference type="SUPFAM" id="SSF54001">
    <property type="entry name" value="Cysteine proteinases"/>
    <property type="match status" value="1"/>
</dbReference>
<feature type="region of interest" description="Disordered" evidence="1">
    <location>
        <begin position="368"/>
        <end position="390"/>
    </location>
</feature>
<evidence type="ECO:0000313" key="5">
    <source>
        <dbReference type="Proteomes" id="UP001178508"/>
    </source>
</evidence>
<dbReference type="InterPro" id="IPR018200">
    <property type="entry name" value="USP_CS"/>
</dbReference>
<dbReference type="Pfam" id="PF00443">
    <property type="entry name" value="UCH"/>
    <property type="match status" value="1"/>
</dbReference>
<keyword evidence="2" id="KW-0472">Membrane</keyword>
<dbReference type="GO" id="GO:0016579">
    <property type="term" value="P:protein deubiquitination"/>
    <property type="evidence" value="ECO:0007669"/>
    <property type="project" value="InterPro"/>
</dbReference>
<feature type="compositionally biased region" description="Basic and acidic residues" evidence="1">
    <location>
        <begin position="306"/>
        <end position="338"/>
    </location>
</feature>
<protein>
    <submittedName>
        <fullName evidence="4">Ubiquitin carboxyl-terminal hydrolase 47</fullName>
    </submittedName>
</protein>
<accession>A0AAV1HN43</accession>
<name>A0AAV1HN43_XYRNO</name>
<evidence type="ECO:0000313" key="4">
    <source>
        <dbReference type="EMBL" id="CAJ1086153.1"/>
    </source>
</evidence>
<dbReference type="PANTHER" id="PTHR24006">
    <property type="entry name" value="UBIQUITIN CARBOXYL-TERMINAL HYDROLASE"/>
    <property type="match status" value="1"/>
</dbReference>
<dbReference type="PROSITE" id="PS50235">
    <property type="entry name" value="USP_3"/>
    <property type="match status" value="1"/>
</dbReference>
<dbReference type="CDD" id="cd02257">
    <property type="entry name" value="Peptidase_C19"/>
    <property type="match status" value="1"/>
</dbReference>
<dbReference type="Proteomes" id="UP001178508">
    <property type="component" value="Chromosome 23"/>
</dbReference>
<proteinExistence type="predicted"/>
<feature type="region of interest" description="Disordered" evidence="1">
    <location>
        <begin position="305"/>
        <end position="338"/>
    </location>
</feature>
<keyword evidence="4" id="KW-0378">Hydrolase</keyword>
<sequence>MSSRKRAIEDVTVAKKKQKGNPPMAHHGLENQGATCYLNSVLQVLFMTTEIHDRLDPDKKLQVADEELRNLFAQLKETTCGTENITKSLKIENVGQQRDAAECLEMILHKVSSGVTEVFKGQLKHTTTCSEGHCIIEEMCPFLTLPLSLRGTSDQSQEASYSVESGFEKIFQEKTFSGDDMVYCDECEKDTEATSKCQIEFPRVLVVLLKRFDMDYNTMKHVKSNRCVDVPRTLQRMDKTCQLYAIVNHMGGLQGGHYTATVLSNEDETWYEFDDSRVRKLEEQPFTNSMTYSSSTAYLLVYRASESPERQEDGGKDARDKERKPREQKPVDQDQAPKEGIEEAQGEPLLPQSQNTHDMSHLHLNVQQKVNNRKHRPSGKGTHRNDHESSTNILKKPCVIALIVCGCLLVVILIIILVTQPV</sequence>
<dbReference type="PROSITE" id="PS00972">
    <property type="entry name" value="USP_1"/>
    <property type="match status" value="1"/>
</dbReference>
<dbReference type="InterPro" id="IPR050164">
    <property type="entry name" value="Peptidase_C19"/>
</dbReference>
<dbReference type="EMBL" id="OY660886">
    <property type="protein sequence ID" value="CAJ1086153.1"/>
    <property type="molecule type" value="Genomic_DNA"/>
</dbReference>
<dbReference type="InterPro" id="IPR038765">
    <property type="entry name" value="Papain-like_cys_pep_sf"/>
</dbReference>
<organism evidence="4 5">
    <name type="scientific">Xyrichtys novacula</name>
    <name type="common">Pearly razorfish</name>
    <name type="synonym">Hemipteronotus novacula</name>
    <dbReference type="NCBI Taxonomy" id="13765"/>
    <lineage>
        <taxon>Eukaryota</taxon>
        <taxon>Metazoa</taxon>
        <taxon>Chordata</taxon>
        <taxon>Craniata</taxon>
        <taxon>Vertebrata</taxon>
        <taxon>Euteleostomi</taxon>
        <taxon>Actinopterygii</taxon>
        <taxon>Neopterygii</taxon>
        <taxon>Teleostei</taxon>
        <taxon>Neoteleostei</taxon>
        <taxon>Acanthomorphata</taxon>
        <taxon>Eupercaria</taxon>
        <taxon>Labriformes</taxon>
        <taxon>Labridae</taxon>
        <taxon>Xyrichtys</taxon>
    </lineage>
</organism>
<dbReference type="PANTHER" id="PTHR24006:SF899">
    <property type="entry name" value="UBIQUITIN CARBOXYL-TERMINAL HYDROLASE"/>
    <property type="match status" value="1"/>
</dbReference>
<dbReference type="AlphaFoldDB" id="A0AAV1HN43"/>
<gene>
    <name evidence="4" type="ORF">XNOV1_A011842</name>
</gene>
<keyword evidence="5" id="KW-1185">Reference proteome</keyword>
<dbReference type="GO" id="GO:0005634">
    <property type="term" value="C:nucleus"/>
    <property type="evidence" value="ECO:0007669"/>
    <property type="project" value="TreeGrafter"/>
</dbReference>
<evidence type="ECO:0000259" key="3">
    <source>
        <dbReference type="PROSITE" id="PS50235"/>
    </source>
</evidence>
<feature type="transmembrane region" description="Helical" evidence="2">
    <location>
        <begin position="399"/>
        <end position="418"/>
    </location>
</feature>